<dbReference type="Proteomes" id="UP001260980">
    <property type="component" value="Unassembled WGS sequence"/>
</dbReference>
<comment type="caution">
    <text evidence="1">The sequence shown here is derived from an EMBL/GenBank/DDBJ whole genome shotgun (WGS) entry which is preliminary data.</text>
</comment>
<evidence type="ECO:0000313" key="1">
    <source>
        <dbReference type="EMBL" id="MDU0201404.1"/>
    </source>
</evidence>
<evidence type="ECO:0000313" key="2">
    <source>
        <dbReference type="Proteomes" id="UP001260980"/>
    </source>
</evidence>
<dbReference type="EMBL" id="JAWCUD010000002">
    <property type="protein sequence ID" value="MDU0201404.1"/>
    <property type="molecule type" value="Genomic_DNA"/>
</dbReference>
<reference evidence="1 2" key="1">
    <citation type="submission" date="2023-10" db="EMBL/GenBank/DDBJ databases">
        <title>Paenibacillus strain PFR10 Genome sequencing and assembly.</title>
        <authorList>
            <person name="Kim I."/>
        </authorList>
    </citation>
    <scope>NUCLEOTIDE SEQUENCE [LARGE SCALE GENOMIC DNA]</scope>
    <source>
        <strain evidence="1 2">PFR10</strain>
    </source>
</reference>
<gene>
    <name evidence="1" type="ORF">RQP52_09895</name>
</gene>
<organism evidence="1 2">
    <name type="scientific">Paenibacillus violae</name>
    <dbReference type="NCBI Taxonomy" id="3077234"/>
    <lineage>
        <taxon>Bacteria</taxon>
        <taxon>Bacillati</taxon>
        <taxon>Bacillota</taxon>
        <taxon>Bacilli</taxon>
        <taxon>Bacillales</taxon>
        <taxon>Paenibacillaceae</taxon>
        <taxon>Paenibacillus</taxon>
    </lineage>
</organism>
<accession>A0ABU3RAU9</accession>
<name>A0ABU3RAU9_9BACL</name>
<proteinExistence type="predicted"/>
<protein>
    <submittedName>
        <fullName evidence="1">Uncharacterized protein</fullName>
    </submittedName>
</protein>
<sequence length="77" mass="9231">MRILWNYSHRHHGYMPSFNELSTKTGKYEKEIRFVLVKLAEQNFIIWDSWSTDTIKIIRGWEDEPLNMPNQSFIGQG</sequence>
<keyword evidence="2" id="KW-1185">Reference proteome</keyword>